<organism evidence="1 2">
    <name type="scientific">Zasmidium cellare ATCC 36951</name>
    <dbReference type="NCBI Taxonomy" id="1080233"/>
    <lineage>
        <taxon>Eukaryota</taxon>
        <taxon>Fungi</taxon>
        <taxon>Dikarya</taxon>
        <taxon>Ascomycota</taxon>
        <taxon>Pezizomycotina</taxon>
        <taxon>Dothideomycetes</taxon>
        <taxon>Dothideomycetidae</taxon>
        <taxon>Mycosphaerellales</taxon>
        <taxon>Mycosphaerellaceae</taxon>
        <taxon>Zasmidium</taxon>
    </lineage>
</organism>
<evidence type="ECO:0008006" key="3">
    <source>
        <dbReference type="Google" id="ProtNLM"/>
    </source>
</evidence>
<keyword evidence="2" id="KW-1185">Reference proteome</keyword>
<accession>A0A6A6BVA6</accession>
<dbReference type="InterPro" id="IPR036047">
    <property type="entry name" value="F-box-like_dom_sf"/>
</dbReference>
<gene>
    <name evidence="1" type="ORF">M409DRAFT_61386</name>
</gene>
<proteinExistence type="predicted"/>
<dbReference type="RefSeq" id="XP_033659616.1">
    <property type="nucleotide sequence ID" value="XM_033814734.1"/>
</dbReference>
<dbReference type="EMBL" id="ML993650">
    <property type="protein sequence ID" value="KAF2158727.1"/>
    <property type="molecule type" value="Genomic_DNA"/>
</dbReference>
<dbReference type="AlphaFoldDB" id="A0A6A6BVA6"/>
<dbReference type="SUPFAM" id="SSF81383">
    <property type="entry name" value="F-box domain"/>
    <property type="match status" value="1"/>
</dbReference>
<name>A0A6A6BVA6_ZASCE</name>
<evidence type="ECO:0000313" key="1">
    <source>
        <dbReference type="EMBL" id="KAF2158727.1"/>
    </source>
</evidence>
<evidence type="ECO:0000313" key="2">
    <source>
        <dbReference type="Proteomes" id="UP000799537"/>
    </source>
</evidence>
<dbReference type="GeneID" id="54568006"/>
<dbReference type="Proteomes" id="UP000799537">
    <property type="component" value="Unassembled WGS sequence"/>
</dbReference>
<protein>
    <recommendedName>
        <fullName evidence="3">F-box domain-containing protein</fullName>
    </recommendedName>
</protein>
<sequence>MSTDDLFILSLAHELILAIASYLNLRDLESLNQSCRDMRRITFDAYHDAAQNSSVVAIFLASGGLRYERRKLLRFACQREVANRHETISCLYWNFTCTPEWTPGSLRKAAEAGIATRWSAVTTFDLDSAETAWIEGTTLGTLKRSDGLVTYKESSTRSTITLHDAALVPNPDITKPAQKILSRGSLRWFREYLRKHTPRECEIIWPNDETASDLLSLPKLPGATKSLTIRNMRKLFNEPVRLKANQTPRVESLIRKLKMLETLYIEPKSCPKLDLKALRTWKVKILELDEGTAEVAK</sequence>
<reference evidence="1" key="1">
    <citation type="journal article" date="2020" name="Stud. Mycol.">
        <title>101 Dothideomycetes genomes: a test case for predicting lifestyles and emergence of pathogens.</title>
        <authorList>
            <person name="Haridas S."/>
            <person name="Albert R."/>
            <person name="Binder M."/>
            <person name="Bloem J."/>
            <person name="Labutti K."/>
            <person name="Salamov A."/>
            <person name="Andreopoulos B."/>
            <person name="Baker S."/>
            <person name="Barry K."/>
            <person name="Bills G."/>
            <person name="Bluhm B."/>
            <person name="Cannon C."/>
            <person name="Castanera R."/>
            <person name="Culley D."/>
            <person name="Daum C."/>
            <person name="Ezra D."/>
            <person name="Gonzalez J."/>
            <person name="Henrissat B."/>
            <person name="Kuo A."/>
            <person name="Liang C."/>
            <person name="Lipzen A."/>
            <person name="Lutzoni F."/>
            <person name="Magnuson J."/>
            <person name="Mondo S."/>
            <person name="Nolan M."/>
            <person name="Ohm R."/>
            <person name="Pangilinan J."/>
            <person name="Park H.-J."/>
            <person name="Ramirez L."/>
            <person name="Alfaro M."/>
            <person name="Sun H."/>
            <person name="Tritt A."/>
            <person name="Yoshinaga Y."/>
            <person name="Zwiers L.-H."/>
            <person name="Turgeon B."/>
            <person name="Goodwin S."/>
            <person name="Spatafora J."/>
            <person name="Crous P."/>
            <person name="Grigoriev I."/>
        </authorList>
    </citation>
    <scope>NUCLEOTIDE SEQUENCE</scope>
    <source>
        <strain evidence="1">ATCC 36951</strain>
    </source>
</reference>